<dbReference type="Pfam" id="PF03606">
    <property type="entry name" value="DcuC"/>
    <property type="match status" value="1"/>
</dbReference>
<feature type="transmembrane region" description="Helical" evidence="6">
    <location>
        <begin position="281"/>
        <end position="300"/>
    </location>
</feature>
<feature type="transmembrane region" description="Helical" evidence="6">
    <location>
        <begin position="112"/>
        <end position="130"/>
    </location>
</feature>
<feature type="transmembrane region" description="Helical" evidence="6">
    <location>
        <begin position="9"/>
        <end position="27"/>
    </location>
</feature>
<dbReference type="InterPro" id="IPR051679">
    <property type="entry name" value="DASS-Related_Transporters"/>
</dbReference>
<feature type="transmembrane region" description="Helical" evidence="6">
    <location>
        <begin position="73"/>
        <end position="91"/>
    </location>
</feature>
<gene>
    <name evidence="7" type="ORF">DEH80_07275</name>
</gene>
<keyword evidence="8" id="KW-1185">Reference proteome</keyword>
<protein>
    <submittedName>
        <fullName evidence="7">Short-chain fatty acid transporter</fullName>
    </submittedName>
</protein>
<feature type="transmembrane region" description="Helical" evidence="6">
    <location>
        <begin position="434"/>
        <end position="457"/>
    </location>
</feature>
<dbReference type="RefSeq" id="WP_109719802.1">
    <property type="nucleotide sequence ID" value="NZ_QEQK01000005.1"/>
</dbReference>
<sequence length="458" mass="47838">MSQFRVPHTLVLLYGMTVLAFALTWLLPAGSYDTAINEDGREVVVPGTFQVIEDAPEVPVWSLVTVIPRALESAQAIIFFVLIIGGALGVLQSTGAVDAGMARLLKRFDARPGLLVGMGILSFSLGSSSIGMGEEYIALGAILAALCLALRMDAVVAAAILIIGNSVGYGAAVLNPFTVLIAQDIAELPPLSGSGYRIALFLPLMGLGIWHVWRYARKVRANAAESLVIDIPEAQVALADDPPALTGRLQATLWAALALLGIAVWGIVTQGWYLVELSATFFAMAVVCGLVAGQSVNAIAKEFSTGAAALAGTALMIGFARSIEVMLTDGQILHTIVHGLSAPLSAVGSAASAVGMFWIQCGINFFVPSGSGQAYVTMPLMAPIADVLSLPRQVAVLAYQLGDGLTTMLNPADAVLMGILGVCGVPYGRWVRFIWPLALQVLVFGSVAMVVAVLIGYS</sequence>
<keyword evidence="4 6" id="KW-1133">Transmembrane helix</keyword>
<evidence type="ECO:0000256" key="4">
    <source>
        <dbReference type="ARBA" id="ARBA00022989"/>
    </source>
</evidence>
<evidence type="ECO:0000256" key="6">
    <source>
        <dbReference type="SAM" id="Phobius"/>
    </source>
</evidence>
<dbReference type="OrthoDB" id="255482at2"/>
<keyword evidence="5 6" id="KW-0472">Membrane</keyword>
<dbReference type="AlphaFoldDB" id="A0A363UMF2"/>
<dbReference type="InterPro" id="IPR018385">
    <property type="entry name" value="C4_dicarb_anaerob_car-like"/>
</dbReference>
<feature type="transmembrane region" description="Helical" evidence="6">
    <location>
        <begin position="194"/>
        <end position="213"/>
    </location>
</feature>
<dbReference type="PANTHER" id="PTHR43652">
    <property type="entry name" value="BASIC AMINO ACID ANTIPORTER YFCC-RELATED"/>
    <property type="match status" value="1"/>
</dbReference>
<evidence type="ECO:0000313" key="7">
    <source>
        <dbReference type="EMBL" id="PWN56608.1"/>
    </source>
</evidence>
<feature type="transmembrane region" description="Helical" evidence="6">
    <location>
        <begin position="408"/>
        <end position="427"/>
    </location>
</feature>
<evidence type="ECO:0000256" key="3">
    <source>
        <dbReference type="ARBA" id="ARBA00022692"/>
    </source>
</evidence>
<comment type="caution">
    <text evidence="7">The sequence shown here is derived from an EMBL/GenBank/DDBJ whole genome shotgun (WGS) entry which is preliminary data.</text>
</comment>
<reference evidence="7 8" key="1">
    <citation type="submission" date="2018-05" db="EMBL/GenBank/DDBJ databases">
        <title>Abyssibacter profundi OUC007T gen. nov., sp. nov, a marine bacterium isolated from seawater of the Mariana Trench.</title>
        <authorList>
            <person name="Zhou S."/>
        </authorList>
    </citation>
    <scope>NUCLEOTIDE SEQUENCE [LARGE SCALE GENOMIC DNA]</scope>
    <source>
        <strain evidence="7 8">OUC007</strain>
    </source>
</reference>
<dbReference type="PANTHER" id="PTHR43652:SF2">
    <property type="entry name" value="BASIC AMINO ACID ANTIPORTER YFCC-RELATED"/>
    <property type="match status" value="1"/>
</dbReference>
<proteinExistence type="predicted"/>
<feature type="transmembrane region" description="Helical" evidence="6">
    <location>
        <begin position="136"/>
        <end position="152"/>
    </location>
</feature>
<evidence type="ECO:0000256" key="2">
    <source>
        <dbReference type="ARBA" id="ARBA00022475"/>
    </source>
</evidence>
<dbReference type="EMBL" id="QEQK01000005">
    <property type="protein sequence ID" value="PWN56608.1"/>
    <property type="molecule type" value="Genomic_DNA"/>
</dbReference>
<keyword evidence="2" id="KW-1003">Cell membrane</keyword>
<feature type="transmembrane region" description="Helical" evidence="6">
    <location>
        <begin position="307"/>
        <end position="327"/>
    </location>
</feature>
<keyword evidence="3 6" id="KW-0812">Transmembrane</keyword>
<feature type="transmembrane region" description="Helical" evidence="6">
    <location>
        <begin position="159"/>
        <end position="182"/>
    </location>
</feature>
<accession>A0A363UMF2</accession>
<feature type="transmembrane region" description="Helical" evidence="6">
    <location>
        <begin position="253"/>
        <end position="275"/>
    </location>
</feature>
<organism evidence="7 8">
    <name type="scientific">Abyssibacter profundi</name>
    <dbReference type="NCBI Taxonomy" id="2182787"/>
    <lineage>
        <taxon>Bacteria</taxon>
        <taxon>Pseudomonadati</taxon>
        <taxon>Pseudomonadota</taxon>
        <taxon>Gammaproteobacteria</taxon>
        <taxon>Chromatiales</taxon>
        <taxon>Oceanococcaceae</taxon>
        <taxon>Abyssibacter</taxon>
    </lineage>
</organism>
<evidence type="ECO:0000313" key="8">
    <source>
        <dbReference type="Proteomes" id="UP000251800"/>
    </source>
</evidence>
<name>A0A363UMF2_9GAMM</name>
<dbReference type="Proteomes" id="UP000251800">
    <property type="component" value="Unassembled WGS sequence"/>
</dbReference>
<comment type="subcellular location">
    <subcellularLocation>
        <location evidence="1">Cell membrane</location>
        <topology evidence="1">Multi-pass membrane protein</topology>
    </subcellularLocation>
</comment>
<evidence type="ECO:0000256" key="5">
    <source>
        <dbReference type="ARBA" id="ARBA00023136"/>
    </source>
</evidence>
<evidence type="ECO:0000256" key="1">
    <source>
        <dbReference type="ARBA" id="ARBA00004651"/>
    </source>
</evidence>
<dbReference type="GO" id="GO:0005886">
    <property type="term" value="C:plasma membrane"/>
    <property type="evidence" value="ECO:0007669"/>
    <property type="project" value="UniProtKB-SubCell"/>
</dbReference>